<dbReference type="EC" id="1.6.5.-" evidence="6"/>
<protein>
    <recommendedName>
        <fullName evidence="6">FMN dependent NADH:quinone oxidoreductase</fullName>
        <ecNumber evidence="6">1.6.5.-</ecNumber>
    </recommendedName>
    <alternativeName>
        <fullName evidence="6">Azo-dye reductase</fullName>
    </alternativeName>
    <alternativeName>
        <fullName evidence="6">FMN-dependent NADH-azo compound oxidoreductase</fullName>
    </alternativeName>
    <alternativeName>
        <fullName evidence="6">FMN-dependent NADH-azoreductase</fullName>
        <ecNumber evidence="6">1.7.1.17</ecNumber>
    </alternativeName>
</protein>
<organism evidence="8 9">
    <name type="scientific">Tritonibacter scottomollicae</name>
    <name type="common">Epibacterium scottomollicae</name>
    <dbReference type="NCBI Taxonomy" id="483013"/>
    <lineage>
        <taxon>Bacteria</taxon>
        <taxon>Pseudomonadati</taxon>
        <taxon>Pseudomonadota</taxon>
        <taxon>Alphaproteobacteria</taxon>
        <taxon>Rhodobacterales</taxon>
        <taxon>Paracoccaceae</taxon>
        <taxon>Tritonibacter</taxon>
    </lineage>
</organism>
<feature type="binding site" evidence="6">
    <location>
        <begin position="17"/>
        <end position="19"/>
    </location>
    <ligand>
        <name>FMN</name>
        <dbReference type="ChEBI" id="CHEBI:58210"/>
    </ligand>
</feature>
<keyword evidence="3 6" id="KW-0560">Oxidoreductase</keyword>
<evidence type="ECO:0000256" key="2">
    <source>
        <dbReference type="ARBA" id="ARBA00022643"/>
    </source>
</evidence>
<keyword evidence="4 6" id="KW-0520">NAD</keyword>
<comment type="caution">
    <text evidence="6">Lacks conserved residue(s) required for the propagation of feature annotation.</text>
</comment>
<dbReference type="GO" id="GO:0016652">
    <property type="term" value="F:oxidoreductase activity, acting on NAD(P)H as acceptor"/>
    <property type="evidence" value="ECO:0007669"/>
    <property type="project" value="UniProtKB-UniRule"/>
</dbReference>
<gene>
    <name evidence="6" type="primary">azoR</name>
    <name evidence="8" type="ORF">CLV89_108124</name>
</gene>
<evidence type="ECO:0000256" key="6">
    <source>
        <dbReference type="HAMAP-Rule" id="MF_01216"/>
    </source>
</evidence>
<comment type="caution">
    <text evidence="8">The sequence shown here is derived from an EMBL/GenBank/DDBJ whole genome shotgun (WGS) entry which is preliminary data.</text>
</comment>
<evidence type="ECO:0000313" key="8">
    <source>
        <dbReference type="EMBL" id="PRZ46977.1"/>
    </source>
</evidence>
<dbReference type="PANTHER" id="PTHR43741:SF4">
    <property type="entry name" value="FMN-DEPENDENT NADH:QUINONE OXIDOREDUCTASE"/>
    <property type="match status" value="1"/>
</dbReference>
<keyword evidence="1 6" id="KW-0285">Flavoprotein</keyword>
<evidence type="ECO:0000256" key="3">
    <source>
        <dbReference type="ARBA" id="ARBA00023002"/>
    </source>
</evidence>
<dbReference type="GO" id="GO:0016655">
    <property type="term" value="F:oxidoreductase activity, acting on NAD(P)H, quinone or similar compound as acceptor"/>
    <property type="evidence" value="ECO:0007669"/>
    <property type="project" value="InterPro"/>
</dbReference>
<keyword evidence="2 6" id="KW-0288">FMN</keyword>
<accession>A0A2T1AEL0</accession>
<comment type="function">
    <text evidence="6">Also exhibits azoreductase activity. Catalyzes the reductive cleavage of the azo bond in aromatic azo compounds to the corresponding amines.</text>
</comment>
<comment type="cofactor">
    <cofactor evidence="6">
        <name>FMN</name>
        <dbReference type="ChEBI" id="CHEBI:58210"/>
    </cofactor>
    <text evidence="6">Binds 1 FMN per subunit.</text>
</comment>
<comment type="catalytic activity">
    <reaction evidence="6">
        <text>2 a quinone + NADH + H(+) = 2 a 1,4-benzosemiquinone + NAD(+)</text>
        <dbReference type="Rhea" id="RHEA:65952"/>
        <dbReference type="ChEBI" id="CHEBI:15378"/>
        <dbReference type="ChEBI" id="CHEBI:57540"/>
        <dbReference type="ChEBI" id="CHEBI:57945"/>
        <dbReference type="ChEBI" id="CHEBI:132124"/>
        <dbReference type="ChEBI" id="CHEBI:134225"/>
    </reaction>
</comment>
<dbReference type="AlphaFoldDB" id="A0A2T1AEL0"/>
<dbReference type="PANTHER" id="PTHR43741">
    <property type="entry name" value="FMN-DEPENDENT NADH-AZOREDUCTASE 1"/>
    <property type="match status" value="1"/>
</dbReference>
<dbReference type="Gene3D" id="3.40.50.360">
    <property type="match status" value="1"/>
</dbReference>
<proteinExistence type="inferred from homology"/>
<comment type="similarity">
    <text evidence="6">Belongs to the azoreductase type 1 family.</text>
</comment>
<dbReference type="InterPro" id="IPR023048">
    <property type="entry name" value="NADH:quinone_OxRdtase_FMN_depd"/>
</dbReference>
<dbReference type="HAMAP" id="MF_01216">
    <property type="entry name" value="Azoreductase_type1"/>
    <property type="match status" value="1"/>
</dbReference>
<dbReference type="InterPro" id="IPR029039">
    <property type="entry name" value="Flavoprotein-like_sf"/>
</dbReference>
<dbReference type="GO" id="GO:0009055">
    <property type="term" value="F:electron transfer activity"/>
    <property type="evidence" value="ECO:0007669"/>
    <property type="project" value="UniProtKB-UniRule"/>
</dbReference>
<dbReference type="EMBL" id="PVUF01000008">
    <property type="protein sequence ID" value="PRZ46977.1"/>
    <property type="molecule type" value="Genomic_DNA"/>
</dbReference>
<dbReference type="SUPFAM" id="SSF52218">
    <property type="entry name" value="Flavoproteins"/>
    <property type="match status" value="1"/>
</dbReference>
<comment type="catalytic activity">
    <reaction evidence="5">
        <text>N,N-dimethyl-1,4-phenylenediamine + anthranilate + 2 NAD(+) = 2-(4-dimethylaminophenyl)diazenylbenzoate + 2 NADH + 2 H(+)</text>
        <dbReference type="Rhea" id="RHEA:55872"/>
        <dbReference type="ChEBI" id="CHEBI:15378"/>
        <dbReference type="ChEBI" id="CHEBI:15783"/>
        <dbReference type="ChEBI" id="CHEBI:16567"/>
        <dbReference type="ChEBI" id="CHEBI:57540"/>
        <dbReference type="ChEBI" id="CHEBI:57945"/>
        <dbReference type="ChEBI" id="CHEBI:71579"/>
        <dbReference type="EC" id="1.7.1.17"/>
    </reaction>
    <physiologicalReaction direction="right-to-left" evidence="5">
        <dbReference type="Rhea" id="RHEA:55874"/>
    </physiologicalReaction>
</comment>
<dbReference type="InterPro" id="IPR050104">
    <property type="entry name" value="FMN-dep_NADH:Q_OxRdtase_AzoR1"/>
</dbReference>
<dbReference type="InterPro" id="IPR003680">
    <property type="entry name" value="Flavodoxin_fold"/>
</dbReference>
<evidence type="ECO:0000313" key="9">
    <source>
        <dbReference type="Proteomes" id="UP000237718"/>
    </source>
</evidence>
<dbReference type="RefSeq" id="WP_106164228.1">
    <property type="nucleotide sequence ID" value="NZ_JAGDDX010000010.1"/>
</dbReference>
<dbReference type="Pfam" id="PF02525">
    <property type="entry name" value="Flavodoxin_2"/>
    <property type="match status" value="1"/>
</dbReference>
<dbReference type="GO" id="GO:0010181">
    <property type="term" value="F:FMN binding"/>
    <property type="evidence" value="ECO:0007669"/>
    <property type="project" value="UniProtKB-UniRule"/>
</dbReference>
<name>A0A2T1AEL0_TRISK</name>
<dbReference type="OrthoDB" id="9787136at2"/>
<feature type="binding site" evidence="6">
    <location>
        <position position="11"/>
    </location>
    <ligand>
        <name>FMN</name>
        <dbReference type="ChEBI" id="CHEBI:58210"/>
    </ligand>
</feature>
<feature type="domain" description="Flavodoxin-like fold" evidence="7">
    <location>
        <begin position="4"/>
        <end position="190"/>
    </location>
</feature>
<dbReference type="EC" id="1.7.1.17" evidence="6"/>
<evidence type="ECO:0000256" key="5">
    <source>
        <dbReference type="ARBA" id="ARBA00048542"/>
    </source>
</evidence>
<dbReference type="Proteomes" id="UP000237718">
    <property type="component" value="Unassembled WGS sequence"/>
</dbReference>
<evidence type="ECO:0000259" key="7">
    <source>
        <dbReference type="Pfam" id="PF02525"/>
    </source>
</evidence>
<sequence>MTQTVLHIDSSARLSGSVSRDLTAQVVERLGAKEVIRRDLATPLPLLDEAWIGANFTPADQRSDDQKATLALSDALVAELERVDTVVIGAPVYNFTVPTTLKAWIDLVARVGKTFQYTEAGPEGLLKGKRAIVVIASGGTEAGSDIDYASRYLQHMLGFIGITDIELVAADQQALDAEGSVQKAKDAIAQLAA</sequence>
<reference evidence="8 9" key="1">
    <citation type="submission" date="2018-03" db="EMBL/GenBank/DDBJ databases">
        <title>Genomic Encyclopedia of Archaeal and Bacterial Type Strains, Phase II (KMG-II): from individual species to whole genera.</title>
        <authorList>
            <person name="Goeker M."/>
        </authorList>
    </citation>
    <scope>NUCLEOTIDE SEQUENCE [LARGE SCALE GENOMIC DNA]</scope>
    <source>
        <strain evidence="8 9">DSM 25328</strain>
    </source>
</reference>
<comment type="subunit">
    <text evidence="6">Homodimer.</text>
</comment>
<evidence type="ECO:0000256" key="1">
    <source>
        <dbReference type="ARBA" id="ARBA00022630"/>
    </source>
</evidence>
<comment type="function">
    <text evidence="6">Quinone reductase that provides resistance to thiol-specific stress caused by electrophilic quinones.</text>
</comment>
<evidence type="ECO:0000256" key="4">
    <source>
        <dbReference type="ARBA" id="ARBA00023027"/>
    </source>
</evidence>